<evidence type="ECO:0000259" key="8">
    <source>
        <dbReference type="PROSITE" id="PS51747"/>
    </source>
</evidence>
<dbReference type="EMBL" id="LR797504">
    <property type="protein sequence ID" value="CAB4221653.1"/>
    <property type="molecule type" value="Genomic_DNA"/>
</dbReference>
<feature type="domain" description="CMP/dCMP-type deaminase" evidence="8">
    <location>
        <begin position="2"/>
        <end position="140"/>
    </location>
</feature>
<dbReference type="InterPro" id="IPR035105">
    <property type="entry name" value="Deoxycytidylate_deaminase_dom"/>
</dbReference>
<dbReference type="PROSITE" id="PS00903">
    <property type="entry name" value="CYT_DCMP_DEAMINASES_1"/>
    <property type="match status" value="1"/>
</dbReference>
<sequence>MSSNDSRLIAAHMAAAEAYAKLSHAKRNHVGAVIVKNNRVISVGYNGMPAGWDNDCEIPDTDTTRPEVLHAESNALMFAARTGMATEGCDLVVTLSPCFECAKLILQSGIKAVYYKEQYRDISGISFLQQSQIKVKHVRE</sequence>
<dbReference type="SUPFAM" id="SSF53927">
    <property type="entry name" value="Cytidine deaminase-like"/>
    <property type="match status" value="1"/>
</dbReference>
<evidence type="ECO:0000256" key="3">
    <source>
        <dbReference type="ARBA" id="ARBA00022723"/>
    </source>
</evidence>
<accession>A0A6J5RVM2</accession>
<dbReference type="PANTHER" id="PTHR11086:SF18">
    <property type="entry name" value="DEOXYCYTIDYLATE DEAMINASE"/>
    <property type="match status" value="1"/>
</dbReference>
<dbReference type="Pfam" id="PF00383">
    <property type="entry name" value="dCMP_cyt_deam_1"/>
    <property type="match status" value="1"/>
</dbReference>
<feature type="active site" description="Proton donor" evidence="6">
    <location>
        <position position="72"/>
    </location>
</feature>
<dbReference type="GO" id="GO:0008270">
    <property type="term" value="F:zinc ion binding"/>
    <property type="evidence" value="ECO:0007669"/>
    <property type="project" value="InterPro"/>
</dbReference>
<evidence type="ECO:0000313" key="10">
    <source>
        <dbReference type="EMBL" id="CAB4205596.1"/>
    </source>
</evidence>
<keyword evidence="4" id="KW-0378">Hydrolase</keyword>
<keyword evidence="5 7" id="KW-0862">Zinc</keyword>
<dbReference type="EMBL" id="LR797247">
    <property type="protein sequence ID" value="CAB4196004.1"/>
    <property type="molecule type" value="Genomic_DNA"/>
</dbReference>
<feature type="binding site" evidence="7">
    <location>
        <position position="98"/>
    </location>
    <ligand>
        <name>Zn(2+)</name>
        <dbReference type="ChEBI" id="CHEBI:29105"/>
        <note>catalytic</note>
    </ligand>
</feature>
<dbReference type="InterPro" id="IPR016193">
    <property type="entry name" value="Cytidine_deaminase-like"/>
</dbReference>
<dbReference type="PANTHER" id="PTHR11086">
    <property type="entry name" value="DEOXYCYTIDYLATE DEAMINASE-RELATED"/>
    <property type="match status" value="1"/>
</dbReference>
<dbReference type="GO" id="GO:0006220">
    <property type="term" value="P:pyrimidine nucleotide metabolic process"/>
    <property type="evidence" value="ECO:0007669"/>
    <property type="project" value="InterPro"/>
</dbReference>
<evidence type="ECO:0000313" key="9">
    <source>
        <dbReference type="EMBL" id="CAB4196004.1"/>
    </source>
</evidence>
<reference evidence="9" key="1">
    <citation type="submission" date="2020-05" db="EMBL/GenBank/DDBJ databases">
        <authorList>
            <person name="Chiriac C."/>
            <person name="Salcher M."/>
            <person name="Ghai R."/>
            <person name="Kavagutti S V."/>
        </authorList>
    </citation>
    <scope>NUCLEOTIDE SEQUENCE</scope>
</reference>
<comment type="cofactor">
    <cofactor evidence="1 7">
        <name>Zn(2+)</name>
        <dbReference type="ChEBI" id="CHEBI:29105"/>
    </cofactor>
</comment>
<evidence type="ECO:0000256" key="5">
    <source>
        <dbReference type="ARBA" id="ARBA00022833"/>
    </source>
</evidence>
<gene>
    <name evidence="9" type="ORF">UFOVP1286_57</name>
    <name evidence="10" type="ORF">UFOVP1407_87</name>
    <name evidence="11" type="ORF">UFOVP1640_54</name>
</gene>
<evidence type="ECO:0000313" key="11">
    <source>
        <dbReference type="EMBL" id="CAB4221653.1"/>
    </source>
</evidence>
<dbReference type="PIRSF" id="PIRSF006019">
    <property type="entry name" value="dCMP_deaminase"/>
    <property type="match status" value="1"/>
</dbReference>
<organism evidence="9">
    <name type="scientific">uncultured Caudovirales phage</name>
    <dbReference type="NCBI Taxonomy" id="2100421"/>
    <lineage>
        <taxon>Viruses</taxon>
        <taxon>Duplodnaviria</taxon>
        <taxon>Heunggongvirae</taxon>
        <taxon>Uroviricota</taxon>
        <taxon>Caudoviricetes</taxon>
        <taxon>Peduoviridae</taxon>
        <taxon>Maltschvirus</taxon>
        <taxon>Maltschvirus maltsch</taxon>
    </lineage>
</organism>
<evidence type="ECO:0000256" key="1">
    <source>
        <dbReference type="ARBA" id="ARBA00001947"/>
    </source>
</evidence>
<name>A0A6J5RVM2_9CAUD</name>
<comment type="similarity">
    <text evidence="2">Belongs to the cytidine and deoxycytidylate deaminase family.</text>
</comment>
<dbReference type="EMBL" id="LR797360">
    <property type="protein sequence ID" value="CAB4205596.1"/>
    <property type="molecule type" value="Genomic_DNA"/>
</dbReference>
<evidence type="ECO:0000256" key="4">
    <source>
        <dbReference type="ARBA" id="ARBA00022801"/>
    </source>
</evidence>
<evidence type="ECO:0000256" key="7">
    <source>
        <dbReference type="PIRSR" id="PIRSR006019-2"/>
    </source>
</evidence>
<feature type="binding site" evidence="7">
    <location>
        <position position="101"/>
    </location>
    <ligand>
        <name>Zn(2+)</name>
        <dbReference type="ChEBI" id="CHEBI:29105"/>
        <note>catalytic</note>
    </ligand>
</feature>
<dbReference type="InterPro" id="IPR002125">
    <property type="entry name" value="CMP_dCMP_dom"/>
</dbReference>
<protein>
    <submittedName>
        <fullName evidence="9">ComEB Deoxycytidylate deaminase</fullName>
    </submittedName>
</protein>
<dbReference type="InterPro" id="IPR015517">
    <property type="entry name" value="dCMP_deaminase-rel"/>
</dbReference>
<dbReference type="InterPro" id="IPR016473">
    <property type="entry name" value="dCMP_deaminase"/>
</dbReference>
<evidence type="ECO:0000256" key="6">
    <source>
        <dbReference type="PIRSR" id="PIRSR006019-1"/>
    </source>
</evidence>
<proteinExistence type="inferred from homology"/>
<dbReference type="InterPro" id="IPR016192">
    <property type="entry name" value="APOBEC/CMP_deaminase_Zn-bd"/>
</dbReference>
<dbReference type="Gene3D" id="3.40.140.10">
    <property type="entry name" value="Cytidine Deaminase, domain 2"/>
    <property type="match status" value="1"/>
</dbReference>
<dbReference type="GO" id="GO:0004132">
    <property type="term" value="F:dCMP deaminase activity"/>
    <property type="evidence" value="ECO:0007669"/>
    <property type="project" value="InterPro"/>
</dbReference>
<evidence type="ECO:0000256" key="2">
    <source>
        <dbReference type="ARBA" id="ARBA00006576"/>
    </source>
</evidence>
<dbReference type="CDD" id="cd01286">
    <property type="entry name" value="deoxycytidylate_deaminase"/>
    <property type="match status" value="1"/>
</dbReference>
<keyword evidence="3 7" id="KW-0479">Metal-binding</keyword>
<dbReference type="PROSITE" id="PS51747">
    <property type="entry name" value="CYT_DCMP_DEAMINASES_2"/>
    <property type="match status" value="1"/>
</dbReference>
<feature type="binding site" evidence="7">
    <location>
        <position position="70"/>
    </location>
    <ligand>
        <name>Zn(2+)</name>
        <dbReference type="ChEBI" id="CHEBI:29105"/>
        <note>catalytic</note>
    </ligand>
</feature>